<protein>
    <submittedName>
        <fullName evidence="4">Phage integrase family site-specific recombinase</fullName>
    </submittedName>
</protein>
<sequence length="361" mass="40880">MAVSKLTNGKWQAQVFPNGRDGRRIRRQFATKGEALAYERHIKEQSQDKPWLGEKADKRRVRDLVTAWYNAHGVTLADGEKRKGAMEFACYAMGDPLATEFNAKIFSTYREQRLSGKITRSDRVKTVTPRTVNLELAYFRAMFNELKRLDDWTAPNPLENVREFKIAEVELAWLTVEEATRLLEECEKSKADDLTAIVKICLATGARWGEAESLTGKQISPGKITFIKTKGKKNRAVPISEELYELLPKSRTSKPLFTGCYSAFRSAIKRAGIELPDGQLSHVLRHTFASHFMMGGGNILVLQRILGHTDIKVTMRYAHFAPDHLTEAVQLNPLNLISGSKMAAQRSTMQYFSTIYEMLCV</sequence>
<dbReference type="EMBL" id="CP001918">
    <property type="protein sequence ID" value="ADF63972.1"/>
    <property type="molecule type" value="Genomic_DNA"/>
</dbReference>
<proteinExistence type="predicted"/>
<dbReference type="InterPro" id="IPR057084">
    <property type="entry name" value="Int_N"/>
</dbReference>
<name>A0A0H3CTP3_ENTCC</name>
<feature type="domain" description="Tyr recombinase" evidence="3">
    <location>
        <begin position="169"/>
        <end position="330"/>
    </location>
</feature>
<dbReference type="PANTHER" id="PTHR30349">
    <property type="entry name" value="PHAGE INTEGRASE-RELATED"/>
    <property type="match status" value="1"/>
</dbReference>
<dbReference type="eggNOG" id="COG0582">
    <property type="taxonomic scope" value="Bacteria"/>
</dbReference>
<dbReference type="GO" id="GO:0015074">
    <property type="term" value="P:DNA integration"/>
    <property type="evidence" value="ECO:0007669"/>
    <property type="project" value="UniProtKB-KW"/>
</dbReference>
<evidence type="ECO:0000313" key="5">
    <source>
        <dbReference type="Proteomes" id="UP000002363"/>
    </source>
</evidence>
<dbReference type="Proteomes" id="UP000002363">
    <property type="component" value="Chromosome"/>
</dbReference>
<dbReference type="RefSeq" id="WP_013098812.1">
    <property type="nucleotide sequence ID" value="NC_014121.1"/>
</dbReference>
<dbReference type="PATRIC" id="fig|716541.4.peg.4597"/>
<reference evidence="4 5" key="1">
    <citation type="journal article" date="2010" name="J. Bacteriol.">
        <title>Complete genome sequence of Enterobacter cloacae subsp. cloacae type strain ATCC 13047.</title>
        <authorList>
            <person name="Ren Y."/>
            <person name="Ren Y."/>
            <person name="Zhou Z."/>
            <person name="Guo X."/>
            <person name="Li Y."/>
            <person name="Feng L."/>
            <person name="Wang L."/>
        </authorList>
    </citation>
    <scope>NUCLEOTIDE SEQUENCE [LARGE SCALE GENOMIC DNA]</scope>
    <source>
        <strain evidence="5">ATCC 13047 / DSM 30054 / NBRC 13535 / NCTC 10005 / WDCM 00083 / NCDC 279-56</strain>
    </source>
</reference>
<organism evidence="4 5">
    <name type="scientific">Enterobacter cloacae subsp. cloacae (strain ATCC 13047 / DSM 30054 / NBRC 13535 / NCTC 10005 / WDCM 00083 / NCDC 279-56)</name>
    <dbReference type="NCBI Taxonomy" id="716541"/>
    <lineage>
        <taxon>Bacteria</taxon>
        <taxon>Pseudomonadati</taxon>
        <taxon>Pseudomonadota</taxon>
        <taxon>Gammaproteobacteria</taxon>
        <taxon>Enterobacterales</taxon>
        <taxon>Enterobacteriaceae</taxon>
        <taxon>Enterobacter</taxon>
        <taxon>Enterobacter cloacae complex</taxon>
    </lineage>
</organism>
<dbReference type="KEGG" id="enc:ECL_04443"/>
<evidence type="ECO:0000313" key="4">
    <source>
        <dbReference type="EMBL" id="ADF63972.1"/>
    </source>
</evidence>
<dbReference type="AlphaFoldDB" id="A0A0H3CTP3"/>
<dbReference type="PANTHER" id="PTHR30349:SF93">
    <property type="entry name" value="FELS-2 PROPHAGE PROTEIN"/>
    <property type="match status" value="1"/>
</dbReference>
<evidence type="ECO:0000256" key="2">
    <source>
        <dbReference type="ARBA" id="ARBA00023172"/>
    </source>
</evidence>
<dbReference type="CDD" id="cd00796">
    <property type="entry name" value="INT_Rci_Hp1_C"/>
    <property type="match status" value="1"/>
</dbReference>
<keyword evidence="2" id="KW-0233">DNA recombination</keyword>
<dbReference type="Pfam" id="PF24624">
    <property type="entry name" value="Int_N"/>
    <property type="match status" value="1"/>
</dbReference>
<accession>A0A0H3CTP3</accession>
<dbReference type="InterPro" id="IPR011010">
    <property type="entry name" value="DNA_brk_join_enz"/>
</dbReference>
<keyword evidence="1" id="KW-0229">DNA integration</keyword>
<dbReference type="Pfam" id="PF00589">
    <property type="entry name" value="Phage_integrase"/>
    <property type="match status" value="1"/>
</dbReference>
<dbReference type="SUPFAM" id="SSF56349">
    <property type="entry name" value="DNA breaking-rejoining enzymes"/>
    <property type="match status" value="1"/>
</dbReference>
<dbReference type="GO" id="GO:0006310">
    <property type="term" value="P:DNA recombination"/>
    <property type="evidence" value="ECO:0007669"/>
    <property type="project" value="UniProtKB-KW"/>
</dbReference>
<dbReference type="InterPro" id="IPR050090">
    <property type="entry name" value="Tyrosine_recombinase_XerCD"/>
</dbReference>
<dbReference type="HOGENOM" id="CLU_027562_44_0_6"/>
<dbReference type="GO" id="GO:0003677">
    <property type="term" value="F:DNA binding"/>
    <property type="evidence" value="ECO:0007669"/>
    <property type="project" value="InterPro"/>
</dbReference>
<dbReference type="EnsemblBacteria" id="ADF63972">
    <property type="protein sequence ID" value="ADF63972"/>
    <property type="gene ID" value="ECL_04443"/>
</dbReference>
<dbReference type="InterPro" id="IPR002104">
    <property type="entry name" value="Integrase_catalytic"/>
</dbReference>
<dbReference type="OrthoDB" id="9795573at2"/>
<gene>
    <name evidence="4" type="ordered locus">ECL_04443</name>
</gene>
<keyword evidence="5" id="KW-1185">Reference proteome</keyword>
<dbReference type="STRING" id="716541.ECL_04443"/>
<dbReference type="InterPro" id="IPR013762">
    <property type="entry name" value="Integrase-like_cat_sf"/>
</dbReference>
<dbReference type="PROSITE" id="PS51898">
    <property type="entry name" value="TYR_RECOMBINASE"/>
    <property type="match status" value="1"/>
</dbReference>
<evidence type="ECO:0000259" key="3">
    <source>
        <dbReference type="PROSITE" id="PS51898"/>
    </source>
</evidence>
<evidence type="ECO:0000256" key="1">
    <source>
        <dbReference type="ARBA" id="ARBA00022908"/>
    </source>
</evidence>
<dbReference type="Gene3D" id="1.10.443.10">
    <property type="entry name" value="Intergrase catalytic core"/>
    <property type="match status" value="1"/>
</dbReference>